<reference evidence="1" key="1">
    <citation type="submission" date="2021-04" db="EMBL/GenBank/DDBJ databases">
        <title>Genome based classification of Actinospica acidithermotolerans sp. nov., an actinobacterium isolated from an Indonesian hot spring.</title>
        <authorList>
            <person name="Kusuma A.B."/>
            <person name="Putra K.E."/>
            <person name="Nafisah S."/>
            <person name="Loh J."/>
            <person name="Nouioui I."/>
            <person name="Goodfellow M."/>
        </authorList>
    </citation>
    <scope>NUCLEOTIDE SEQUENCE</scope>
    <source>
        <strain evidence="1">CSCA 57</strain>
    </source>
</reference>
<accession>A0A941ELB9</accession>
<gene>
    <name evidence="1" type="ORF">KDL01_14825</name>
</gene>
<organism evidence="1 2">
    <name type="scientific">Actinospica durhamensis</name>
    <dbReference type="NCBI Taxonomy" id="1508375"/>
    <lineage>
        <taxon>Bacteria</taxon>
        <taxon>Bacillati</taxon>
        <taxon>Actinomycetota</taxon>
        <taxon>Actinomycetes</taxon>
        <taxon>Catenulisporales</taxon>
        <taxon>Actinospicaceae</taxon>
        <taxon>Actinospica</taxon>
    </lineage>
</organism>
<dbReference type="RefSeq" id="WP_212529065.1">
    <property type="nucleotide sequence ID" value="NZ_JAGSOG010000062.1"/>
</dbReference>
<comment type="caution">
    <text evidence="1">The sequence shown here is derived from an EMBL/GenBank/DDBJ whole genome shotgun (WGS) entry which is preliminary data.</text>
</comment>
<dbReference type="Proteomes" id="UP000675781">
    <property type="component" value="Unassembled WGS sequence"/>
</dbReference>
<name>A0A941ELB9_9ACTN</name>
<protein>
    <submittedName>
        <fullName evidence="1">Uncharacterized protein</fullName>
    </submittedName>
</protein>
<dbReference type="AlphaFoldDB" id="A0A941ELB9"/>
<sequence>MAESTRLPLRTRRILERVLAEPGAEWTTSSLRALPDAPYRAVDQAIEIMVESGVATAESTGRTVRVHLDHGSPSVPEYRCRLTGDGPRALGLMLEASRSYRGVIASFLLEGGDAAAVEWRRLRERNAAVPGFWRRHLPGR</sequence>
<keyword evidence="2" id="KW-1185">Reference proteome</keyword>
<evidence type="ECO:0000313" key="1">
    <source>
        <dbReference type="EMBL" id="MBR7834545.1"/>
    </source>
</evidence>
<dbReference type="EMBL" id="JAGSOG010000062">
    <property type="protein sequence ID" value="MBR7834545.1"/>
    <property type="molecule type" value="Genomic_DNA"/>
</dbReference>
<proteinExistence type="predicted"/>
<evidence type="ECO:0000313" key="2">
    <source>
        <dbReference type="Proteomes" id="UP000675781"/>
    </source>
</evidence>